<keyword evidence="3" id="KW-1185">Reference proteome</keyword>
<gene>
    <name evidence="2" type="ORF">PRZ48_008774</name>
</gene>
<protein>
    <submittedName>
        <fullName evidence="2">Uncharacterized protein</fullName>
    </submittedName>
</protein>
<feature type="compositionally biased region" description="Acidic residues" evidence="1">
    <location>
        <begin position="50"/>
        <end position="64"/>
    </location>
</feature>
<evidence type="ECO:0000313" key="3">
    <source>
        <dbReference type="Proteomes" id="UP001305779"/>
    </source>
</evidence>
<evidence type="ECO:0000256" key="1">
    <source>
        <dbReference type="SAM" id="MobiDB-lite"/>
    </source>
</evidence>
<proteinExistence type="predicted"/>
<organism evidence="2 3">
    <name type="scientific">Zasmidium cellare</name>
    <name type="common">Wine cellar mold</name>
    <name type="synonym">Racodium cellare</name>
    <dbReference type="NCBI Taxonomy" id="395010"/>
    <lineage>
        <taxon>Eukaryota</taxon>
        <taxon>Fungi</taxon>
        <taxon>Dikarya</taxon>
        <taxon>Ascomycota</taxon>
        <taxon>Pezizomycotina</taxon>
        <taxon>Dothideomycetes</taxon>
        <taxon>Dothideomycetidae</taxon>
        <taxon>Mycosphaerellales</taxon>
        <taxon>Mycosphaerellaceae</taxon>
        <taxon>Zasmidium</taxon>
    </lineage>
</organism>
<feature type="region of interest" description="Disordered" evidence="1">
    <location>
        <begin position="1"/>
        <end position="220"/>
    </location>
</feature>
<dbReference type="EMBL" id="JAXOVC010000006">
    <property type="protein sequence ID" value="KAK4500585.1"/>
    <property type="molecule type" value="Genomic_DNA"/>
</dbReference>
<reference evidence="2 3" key="1">
    <citation type="journal article" date="2023" name="G3 (Bethesda)">
        <title>A chromosome-level genome assembly of Zasmidium syzygii isolated from banana leaves.</title>
        <authorList>
            <person name="van Westerhoven A.C."/>
            <person name="Mehrabi R."/>
            <person name="Talebi R."/>
            <person name="Steentjes M.B.F."/>
            <person name="Corcolon B."/>
            <person name="Chong P.A."/>
            <person name="Kema G.H.J."/>
            <person name="Seidl M.F."/>
        </authorList>
    </citation>
    <scope>NUCLEOTIDE SEQUENCE [LARGE SCALE GENOMIC DNA]</scope>
    <source>
        <strain evidence="2 3">P124</strain>
    </source>
</reference>
<feature type="compositionally biased region" description="Basic residues" evidence="1">
    <location>
        <begin position="196"/>
        <end position="207"/>
    </location>
</feature>
<name>A0ABR0EGH5_ZASCE</name>
<dbReference type="Proteomes" id="UP001305779">
    <property type="component" value="Unassembled WGS sequence"/>
</dbReference>
<comment type="caution">
    <text evidence="2">The sequence shown here is derived from an EMBL/GenBank/DDBJ whole genome shotgun (WGS) entry which is preliminary data.</text>
</comment>
<sequence length="220" mass="24198">MAEELGQVHHAPAANSSLCGAKQLTKTDDPFDDSDDGMSEGARAYHDMMADFDDSSSEEDEHEGDENQDRDFISCGLASRLKPLHKQTRSNSDDWSNEDDNDAPSPTHGSMMSPIVKQRLFRPSSSRLSNEMQYTQDREVNASSYQTPQKAFPSEGVTLSSPAPFHLGSPIIPPPAGTKRKMGDIDNTEEEEVGGKKTKRQIKKLKAKPVEVGGDEMDLD</sequence>
<accession>A0ABR0EGH5</accession>
<feature type="compositionally biased region" description="Polar residues" evidence="1">
    <location>
        <begin position="123"/>
        <end position="149"/>
    </location>
</feature>
<evidence type="ECO:0000313" key="2">
    <source>
        <dbReference type="EMBL" id="KAK4500585.1"/>
    </source>
</evidence>